<dbReference type="Pfam" id="PF00582">
    <property type="entry name" value="Usp"/>
    <property type="match status" value="1"/>
</dbReference>
<comment type="caution">
    <text evidence="3">The sequence shown here is derived from an EMBL/GenBank/DDBJ whole genome shotgun (WGS) entry which is preliminary data.</text>
</comment>
<proteinExistence type="inferred from homology"/>
<dbReference type="PANTHER" id="PTHR46268:SF15">
    <property type="entry name" value="UNIVERSAL STRESS PROTEIN HP_0031"/>
    <property type="match status" value="1"/>
</dbReference>
<comment type="similarity">
    <text evidence="1">Belongs to the universal stress protein A family.</text>
</comment>
<evidence type="ECO:0000313" key="3">
    <source>
        <dbReference type="EMBL" id="OMG52026.1"/>
    </source>
</evidence>
<evidence type="ECO:0000313" key="4">
    <source>
        <dbReference type="Proteomes" id="UP000187526"/>
    </source>
</evidence>
<gene>
    <name evidence="3" type="ORF">BJN45_15315</name>
</gene>
<evidence type="ECO:0000256" key="1">
    <source>
        <dbReference type="ARBA" id="ARBA00008791"/>
    </source>
</evidence>
<dbReference type="InterPro" id="IPR006015">
    <property type="entry name" value="Universal_stress_UspA"/>
</dbReference>
<name>A0A1R1HZS3_9RHOO</name>
<dbReference type="SUPFAM" id="SSF52402">
    <property type="entry name" value="Adenine nucleotide alpha hydrolases-like"/>
    <property type="match status" value="1"/>
</dbReference>
<dbReference type="Gene3D" id="3.40.50.620">
    <property type="entry name" value="HUPs"/>
    <property type="match status" value="1"/>
</dbReference>
<dbReference type="OrthoDB" id="8797163at2"/>
<sequence length="170" mass="18017">MNSETRSTPPSPCLQERDDIGRLTRLVFDGTPSSASGDETAWLIAVDGSAHALRAVAEFIKLAEQLKSCRLHIVNVQHWLSKEAAETGLIERGWPATEAAVGLVAAKGLPWQLHLTMGAPAESIVALAHQLGCSHIVVGNRGLGATESLLTGSITRKVIELAPMSVLVVP</sequence>
<feature type="domain" description="UspA" evidence="2">
    <location>
        <begin position="43"/>
        <end position="170"/>
    </location>
</feature>
<dbReference type="STRING" id="418702.BJN45_15315"/>
<dbReference type="PANTHER" id="PTHR46268">
    <property type="entry name" value="STRESS RESPONSE PROTEIN NHAX"/>
    <property type="match status" value="1"/>
</dbReference>
<dbReference type="AlphaFoldDB" id="A0A1R1HZS3"/>
<keyword evidence="4" id="KW-1185">Reference proteome</keyword>
<dbReference type="InterPro" id="IPR014729">
    <property type="entry name" value="Rossmann-like_a/b/a_fold"/>
</dbReference>
<dbReference type="EMBL" id="MTHD01000006">
    <property type="protein sequence ID" value="OMG52026.1"/>
    <property type="molecule type" value="Genomic_DNA"/>
</dbReference>
<dbReference type="InterPro" id="IPR006016">
    <property type="entry name" value="UspA"/>
</dbReference>
<protein>
    <recommendedName>
        <fullName evidence="2">UspA domain-containing protein</fullName>
    </recommendedName>
</protein>
<dbReference type="CDD" id="cd00293">
    <property type="entry name" value="USP-like"/>
    <property type="match status" value="1"/>
</dbReference>
<reference evidence="3 4" key="1">
    <citation type="submission" date="2016-10" db="EMBL/GenBank/DDBJ databases">
        <title>Alkaliphiles isolated from bioreactors.</title>
        <authorList>
            <person name="Salah Z."/>
            <person name="Rout S.P."/>
            <person name="Humphreys P.N."/>
        </authorList>
    </citation>
    <scope>NUCLEOTIDE SEQUENCE [LARGE SCALE GENOMIC DNA]</scope>
    <source>
        <strain evidence="3 4">ZS02</strain>
    </source>
</reference>
<organism evidence="3 4">
    <name type="scientific">Azonexus hydrophilus</name>
    <dbReference type="NCBI Taxonomy" id="418702"/>
    <lineage>
        <taxon>Bacteria</taxon>
        <taxon>Pseudomonadati</taxon>
        <taxon>Pseudomonadota</taxon>
        <taxon>Betaproteobacteria</taxon>
        <taxon>Rhodocyclales</taxon>
        <taxon>Azonexaceae</taxon>
        <taxon>Azonexus</taxon>
    </lineage>
</organism>
<dbReference type="Proteomes" id="UP000187526">
    <property type="component" value="Unassembled WGS sequence"/>
</dbReference>
<dbReference type="RefSeq" id="WP_076096826.1">
    <property type="nucleotide sequence ID" value="NZ_MTHD01000006.1"/>
</dbReference>
<dbReference type="PRINTS" id="PR01438">
    <property type="entry name" value="UNVRSLSTRESS"/>
</dbReference>
<evidence type="ECO:0000259" key="2">
    <source>
        <dbReference type="Pfam" id="PF00582"/>
    </source>
</evidence>
<accession>A0A1R1HZS3</accession>